<dbReference type="AlphaFoldDB" id="W0V7U8"/>
<organism evidence="1 2">
    <name type="scientific">Janthinobacterium agaricidamnosum NBRC 102515 = DSM 9628</name>
    <dbReference type="NCBI Taxonomy" id="1349767"/>
    <lineage>
        <taxon>Bacteria</taxon>
        <taxon>Pseudomonadati</taxon>
        <taxon>Pseudomonadota</taxon>
        <taxon>Betaproteobacteria</taxon>
        <taxon>Burkholderiales</taxon>
        <taxon>Oxalobacteraceae</taxon>
        <taxon>Janthinobacterium</taxon>
    </lineage>
</organism>
<keyword evidence="2" id="KW-1185">Reference proteome</keyword>
<dbReference type="RefSeq" id="WP_038492750.1">
    <property type="nucleotide sequence ID" value="NZ_BCTH01000146.1"/>
</dbReference>
<reference evidence="1 2" key="1">
    <citation type="journal article" date="2015" name="Genome Announc.">
        <title>Genome Sequence of Mushroom Soft-Rot Pathogen Janthinobacterium agaricidamnosum.</title>
        <authorList>
            <person name="Graupner K."/>
            <person name="Lackner G."/>
            <person name="Hertweck C."/>
        </authorList>
    </citation>
    <scope>NUCLEOTIDE SEQUENCE [LARGE SCALE GENOMIC DNA]</scope>
    <source>
        <strain evidence="2">NBRC 102515 / DSM 9628</strain>
    </source>
</reference>
<dbReference type="STRING" id="1349767.GJA_2716"/>
<proteinExistence type="predicted"/>
<dbReference type="Proteomes" id="UP000027604">
    <property type="component" value="Chromosome I"/>
</dbReference>
<evidence type="ECO:0000313" key="2">
    <source>
        <dbReference type="Proteomes" id="UP000027604"/>
    </source>
</evidence>
<accession>W0V7U8</accession>
<evidence type="ECO:0000313" key="1">
    <source>
        <dbReference type="EMBL" id="CDG83347.1"/>
    </source>
</evidence>
<protein>
    <submittedName>
        <fullName evidence="1">Hemolysin domain protein</fullName>
    </submittedName>
</protein>
<dbReference type="HOGENOM" id="CLU_2954337_0_0_4"/>
<dbReference type="PATRIC" id="fig|1349767.4.peg.4442"/>
<dbReference type="EMBL" id="HG322949">
    <property type="protein sequence ID" value="CDG83347.1"/>
    <property type="molecule type" value="Genomic_DNA"/>
</dbReference>
<dbReference type="KEGG" id="jag:GJA_2716"/>
<name>W0V7U8_9BURK</name>
<sequence length="59" mass="5882">MASGSAFGGNTVALAAGNDLKVTNSTILSDDAASLIAKCDITIAAATDTSIESQHRSVK</sequence>
<dbReference type="GO" id="GO:0003824">
    <property type="term" value="F:catalytic activity"/>
    <property type="evidence" value="ECO:0007669"/>
    <property type="project" value="UniProtKB-ARBA"/>
</dbReference>
<gene>
    <name evidence="1" type="ORF">GJA_2716</name>
</gene>